<evidence type="ECO:0000313" key="7">
    <source>
        <dbReference type="Proteomes" id="UP000054978"/>
    </source>
</evidence>
<dbReference type="AlphaFoldDB" id="A0A157ZN29"/>
<comment type="caution">
    <text evidence="6">The sequence shown here is derived from an EMBL/GenBank/DDBJ whole genome shotgun (WGS) entry which is preliminary data.</text>
</comment>
<reference evidence="6" key="1">
    <citation type="submission" date="2016-01" db="EMBL/GenBank/DDBJ databases">
        <authorList>
            <person name="Peeters C."/>
        </authorList>
    </citation>
    <scope>NUCLEOTIDE SEQUENCE [LARGE SCALE GENOMIC DNA]</scope>
    <source>
        <strain evidence="6">LMG 29326</strain>
    </source>
</reference>
<comment type="similarity">
    <text evidence="1">Belongs to the outer membrane porin (Opr) (TC 1.B.25) family.</text>
</comment>
<gene>
    <name evidence="6" type="ORF">AWB83_00775</name>
</gene>
<evidence type="ECO:0000313" key="6">
    <source>
        <dbReference type="EMBL" id="SAK46903.1"/>
    </source>
</evidence>
<dbReference type="Pfam" id="PF03573">
    <property type="entry name" value="OprD"/>
    <property type="match status" value="1"/>
</dbReference>
<feature type="chain" id="PRO_5007619536" evidence="5">
    <location>
        <begin position="28"/>
        <end position="466"/>
    </location>
</feature>
<evidence type="ECO:0000256" key="2">
    <source>
        <dbReference type="ARBA" id="ARBA00022448"/>
    </source>
</evidence>
<name>A0A157ZN29_9BURK</name>
<dbReference type="EMBL" id="FCOB02000003">
    <property type="protein sequence ID" value="SAK46903.1"/>
    <property type="molecule type" value="Genomic_DNA"/>
</dbReference>
<accession>A0A157ZN29</accession>
<dbReference type="Proteomes" id="UP000054978">
    <property type="component" value="Unassembled WGS sequence"/>
</dbReference>
<evidence type="ECO:0000256" key="5">
    <source>
        <dbReference type="SAM" id="SignalP"/>
    </source>
</evidence>
<feature type="region of interest" description="Disordered" evidence="4">
    <location>
        <begin position="26"/>
        <end position="57"/>
    </location>
</feature>
<organism evidence="6 7">
    <name type="scientific">Caballeronia ptereochthonis</name>
    <dbReference type="NCBI Taxonomy" id="1777144"/>
    <lineage>
        <taxon>Bacteria</taxon>
        <taxon>Pseudomonadati</taxon>
        <taxon>Pseudomonadota</taxon>
        <taxon>Betaproteobacteria</taxon>
        <taxon>Burkholderiales</taxon>
        <taxon>Burkholderiaceae</taxon>
        <taxon>Caballeronia</taxon>
    </lineage>
</organism>
<dbReference type="PANTHER" id="PTHR34596">
    <property type="entry name" value="CHITOPORIN"/>
    <property type="match status" value="1"/>
</dbReference>
<keyword evidence="7" id="KW-1185">Reference proteome</keyword>
<keyword evidence="3 5" id="KW-0732">Signal</keyword>
<dbReference type="RefSeq" id="WP_087043133.1">
    <property type="nucleotide sequence ID" value="NZ_FCOB02000003.1"/>
</dbReference>
<proteinExistence type="inferred from homology"/>
<protein>
    <submittedName>
        <fullName evidence="6">OprD family outer membrane porin</fullName>
    </submittedName>
</protein>
<dbReference type="STRING" id="1777144.AWB83_00775"/>
<dbReference type="InterPro" id="IPR023614">
    <property type="entry name" value="Porin_dom_sf"/>
</dbReference>
<dbReference type="InterPro" id="IPR005318">
    <property type="entry name" value="OM_porin_bac"/>
</dbReference>
<dbReference type="OrthoDB" id="6759120at2"/>
<dbReference type="GO" id="GO:0016020">
    <property type="term" value="C:membrane"/>
    <property type="evidence" value="ECO:0007669"/>
    <property type="project" value="InterPro"/>
</dbReference>
<evidence type="ECO:0000256" key="3">
    <source>
        <dbReference type="ARBA" id="ARBA00022729"/>
    </source>
</evidence>
<evidence type="ECO:0000256" key="1">
    <source>
        <dbReference type="ARBA" id="ARBA00009075"/>
    </source>
</evidence>
<dbReference type="Gene3D" id="2.40.160.10">
    <property type="entry name" value="Porin"/>
    <property type="match status" value="1"/>
</dbReference>
<sequence>MKKQKRSLALSILLFSGVMAVTAGAHADETPSDAPSRHTEAPPDSPPNTEADAPVSNQAKSKGFIEDSHLNLLVRSFTEHDDFKGAGKKDAWVLGAQAVFESGYTKGLIGLGGDVSLFGAFKLNGGNGAGNRVHVGTDGGGSNQLAWAYPGVWDVKARVSNTVLKYGQQLFDNPFLVPHDNRALPPTYRGFSLASDEIKNLTLKAGTVDGVLARGMTTVTGLTTEYGGTHVSRFTYFGGDWTHGDDTAVSLYGSIANDVWQQYYLTATQSIGDPKTIRWTGSLNYYYTGAIGDKRQGSITNNAYSLALSGTHGAHTVQVAFQQIVSDQTFDYLGQSAGDYLSNSLDVDYNQPHEKSLSLSYTLNMKEYGAPGLKFTLWGAYGWDADGSAMASSNTAQAANYLVDGQPIHGTHYEIGVIPSYTVPDGKFKNTSIKFYYMHHHSNSAYYPDGTSDVYRLMVNVPVNVF</sequence>
<feature type="signal peptide" evidence="5">
    <location>
        <begin position="1"/>
        <end position="27"/>
    </location>
</feature>
<evidence type="ECO:0000256" key="4">
    <source>
        <dbReference type="SAM" id="MobiDB-lite"/>
    </source>
</evidence>
<dbReference type="GO" id="GO:0015288">
    <property type="term" value="F:porin activity"/>
    <property type="evidence" value="ECO:0007669"/>
    <property type="project" value="TreeGrafter"/>
</dbReference>
<keyword evidence="2" id="KW-0813">Transport</keyword>
<dbReference type="PANTHER" id="PTHR34596:SF2">
    <property type="entry name" value="CHITOPORIN"/>
    <property type="match status" value="1"/>
</dbReference>